<feature type="non-terminal residue" evidence="7">
    <location>
        <position position="1"/>
    </location>
</feature>
<dbReference type="InterPro" id="IPR001131">
    <property type="entry name" value="Peptidase_M24B_aminopep-P_CS"/>
</dbReference>
<dbReference type="Pfam" id="PF00557">
    <property type="entry name" value="Peptidase_M24"/>
    <property type="match status" value="1"/>
</dbReference>
<evidence type="ECO:0000313" key="8">
    <source>
        <dbReference type="Proteomes" id="UP000051220"/>
    </source>
</evidence>
<dbReference type="PANTHER" id="PTHR46112">
    <property type="entry name" value="AMINOPEPTIDASE"/>
    <property type="match status" value="1"/>
</dbReference>
<evidence type="ECO:0000256" key="1">
    <source>
        <dbReference type="ARBA" id="ARBA00022670"/>
    </source>
</evidence>
<name>A0A0R2X6P8_9BACT</name>
<evidence type="ECO:0000259" key="6">
    <source>
        <dbReference type="Pfam" id="PF00557"/>
    </source>
</evidence>
<evidence type="ECO:0000256" key="3">
    <source>
        <dbReference type="ARBA" id="ARBA00022801"/>
    </source>
</evidence>
<dbReference type="InterPro" id="IPR000994">
    <property type="entry name" value="Pept_M24"/>
</dbReference>
<organism evidence="7 8">
    <name type="scientific">Verrucomicrobia subdivision 6 bacterium BACL9 MAG-120924-bin69</name>
    <dbReference type="NCBI Taxonomy" id="1655635"/>
    <lineage>
        <taxon>Bacteria</taxon>
        <taxon>Pseudomonadati</taxon>
        <taxon>Verrucomicrobiota</taxon>
        <taxon>Verrucomicrobiia</taxon>
        <taxon>Verrucomicrobiales</taxon>
        <taxon>Verrucomicrobia subdivision 6</taxon>
    </lineage>
</organism>
<proteinExistence type="inferred from homology"/>
<comment type="caution">
    <text evidence="7">The sequence shown here is derived from an EMBL/GenBank/DDBJ whole genome shotgun (WGS) entry which is preliminary data.</text>
</comment>
<dbReference type="GO" id="GO:0046872">
    <property type="term" value="F:metal ion binding"/>
    <property type="evidence" value="ECO:0007669"/>
    <property type="project" value="UniProtKB-KW"/>
</dbReference>
<gene>
    <name evidence="7" type="ORF">ABS33_08320</name>
</gene>
<dbReference type="PANTHER" id="PTHR46112:SF2">
    <property type="entry name" value="XAA-PRO AMINOPEPTIDASE P-RELATED"/>
    <property type="match status" value="1"/>
</dbReference>
<dbReference type="EMBL" id="LIDN01000437">
    <property type="protein sequence ID" value="KRP31631.1"/>
    <property type="molecule type" value="Genomic_DNA"/>
</dbReference>
<protein>
    <recommendedName>
        <fullName evidence="6">Peptidase M24 domain-containing protein</fullName>
    </recommendedName>
</protein>
<accession>A0A0R2X6P8</accession>
<dbReference type="GO" id="GO:0008237">
    <property type="term" value="F:metallopeptidase activity"/>
    <property type="evidence" value="ECO:0007669"/>
    <property type="project" value="UniProtKB-KW"/>
</dbReference>
<keyword evidence="4" id="KW-0482">Metalloprotease</keyword>
<reference evidence="7 8" key="1">
    <citation type="submission" date="2015-10" db="EMBL/GenBank/DDBJ databases">
        <title>Metagenome-Assembled Genomes uncover a global brackish microbiome.</title>
        <authorList>
            <person name="Hugerth L.W."/>
            <person name="Larsson J."/>
            <person name="Alneberg J."/>
            <person name="Lindh M.V."/>
            <person name="Legrand C."/>
            <person name="Pinhassi J."/>
            <person name="Andersson A.F."/>
        </authorList>
    </citation>
    <scope>NUCLEOTIDE SEQUENCE [LARGE SCALE GENOMIC DNA]</scope>
    <source>
        <strain evidence="7">BACL9 MAG-120924-bin69</strain>
    </source>
</reference>
<dbReference type="PROSITE" id="PS00491">
    <property type="entry name" value="PROLINE_PEPTIDASE"/>
    <property type="match status" value="1"/>
</dbReference>
<dbReference type="Proteomes" id="UP000051220">
    <property type="component" value="Unassembled WGS sequence"/>
</dbReference>
<dbReference type="SUPFAM" id="SSF55920">
    <property type="entry name" value="Creatinase/aminopeptidase"/>
    <property type="match status" value="1"/>
</dbReference>
<keyword evidence="3" id="KW-0378">Hydrolase</keyword>
<keyword evidence="1" id="KW-0645">Protease</keyword>
<keyword evidence="2 5" id="KW-0479">Metal-binding</keyword>
<dbReference type="Gene3D" id="3.90.230.10">
    <property type="entry name" value="Creatinase/methionine aminopeptidase superfamily"/>
    <property type="match status" value="1"/>
</dbReference>
<dbReference type="InterPro" id="IPR036005">
    <property type="entry name" value="Creatinase/aminopeptidase-like"/>
</dbReference>
<sequence length="369" mass="40943">FARLLVGNTDQVPNLTYATGLFVPDSFAWCQTPSGKTHLLLSPLEIDRARREATVDHCHDLSQEEKHLPKKNPSYATILASFLRRHGVRSAQVPAEFPLGLARSLTQAGLTLHPTAEPFFPSRIKKTPLEIAHITQSIRAAEAGLARAVEVLQATKIRRNKTLFWSNSPLTSERLRIEMEVACLRHGALARDTIVAGGNQACDPHERGHGPLRADQAIILDIFPRSGNTGFFGDITRTVVKGRAPEPLRHLRDTVVRGQKRVLQQTRALANGNKIQTELRTWFQNQGYPTELQKGRWTGFFHGVGHGLGLEIHEAPRYATPSLPLGTVVTVEPGLYVPGIGGIRIEDVVLIRKGAPKKLTRFPNVWEIR</sequence>
<evidence type="ECO:0000256" key="5">
    <source>
        <dbReference type="RuleBase" id="RU000590"/>
    </source>
</evidence>
<evidence type="ECO:0000256" key="4">
    <source>
        <dbReference type="ARBA" id="ARBA00023049"/>
    </source>
</evidence>
<dbReference type="GO" id="GO:0006508">
    <property type="term" value="P:proteolysis"/>
    <property type="evidence" value="ECO:0007669"/>
    <property type="project" value="UniProtKB-KW"/>
</dbReference>
<evidence type="ECO:0000256" key="2">
    <source>
        <dbReference type="ARBA" id="ARBA00022723"/>
    </source>
</evidence>
<dbReference type="InterPro" id="IPR050659">
    <property type="entry name" value="Peptidase_M24B"/>
</dbReference>
<comment type="similarity">
    <text evidence="5">Belongs to the peptidase M24B family.</text>
</comment>
<feature type="domain" description="Peptidase M24" evidence="6">
    <location>
        <begin position="134"/>
        <end position="352"/>
    </location>
</feature>
<dbReference type="AlphaFoldDB" id="A0A0R2X6P8"/>
<evidence type="ECO:0000313" key="7">
    <source>
        <dbReference type="EMBL" id="KRP31631.1"/>
    </source>
</evidence>